<comment type="similarity">
    <text evidence="1">Belongs to the Gfo/Idh/MocA family.</text>
</comment>
<dbReference type="GO" id="GO:0000166">
    <property type="term" value="F:nucleotide binding"/>
    <property type="evidence" value="ECO:0007669"/>
    <property type="project" value="InterPro"/>
</dbReference>
<dbReference type="Pfam" id="PF01408">
    <property type="entry name" value="GFO_IDH_MocA"/>
    <property type="match status" value="1"/>
</dbReference>
<reference evidence="4 5" key="1">
    <citation type="submission" date="2019-06" db="EMBL/GenBank/DDBJ databases">
        <title>Sequencing the genomes of 1000 actinobacteria strains.</title>
        <authorList>
            <person name="Klenk H.-P."/>
        </authorList>
    </citation>
    <scope>NUCLEOTIDE SEQUENCE [LARGE SCALE GENOMIC DNA]</scope>
    <source>
        <strain evidence="4 5">DSM 43866</strain>
    </source>
</reference>
<dbReference type="InterPro" id="IPR000683">
    <property type="entry name" value="Gfo/Idh/MocA-like_OxRdtase_N"/>
</dbReference>
<dbReference type="InterPro" id="IPR036291">
    <property type="entry name" value="NAD(P)-bd_dom_sf"/>
</dbReference>
<evidence type="ECO:0000313" key="4">
    <source>
        <dbReference type="EMBL" id="TWG25767.1"/>
    </source>
</evidence>
<feature type="domain" description="Gfo/Idh/MocA-like oxidoreductase C-terminal" evidence="3">
    <location>
        <begin position="140"/>
        <end position="417"/>
    </location>
</feature>
<organism evidence="4 5">
    <name type="scientific">Actinoplanes teichomyceticus</name>
    <dbReference type="NCBI Taxonomy" id="1867"/>
    <lineage>
        <taxon>Bacteria</taxon>
        <taxon>Bacillati</taxon>
        <taxon>Actinomycetota</taxon>
        <taxon>Actinomycetes</taxon>
        <taxon>Micromonosporales</taxon>
        <taxon>Micromonosporaceae</taxon>
        <taxon>Actinoplanes</taxon>
    </lineage>
</organism>
<dbReference type="InterPro" id="IPR051450">
    <property type="entry name" value="Gfo/Idh/MocA_Oxidoreductases"/>
</dbReference>
<proteinExistence type="inferred from homology"/>
<keyword evidence="5" id="KW-1185">Reference proteome</keyword>
<protein>
    <submittedName>
        <fullName evidence="4">Oxidoreductase family protein</fullName>
    </submittedName>
</protein>
<dbReference type="Proteomes" id="UP000320239">
    <property type="component" value="Unassembled WGS sequence"/>
</dbReference>
<evidence type="ECO:0000256" key="1">
    <source>
        <dbReference type="ARBA" id="ARBA00010928"/>
    </source>
</evidence>
<evidence type="ECO:0000259" key="3">
    <source>
        <dbReference type="Pfam" id="PF02894"/>
    </source>
</evidence>
<evidence type="ECO:0000313" key="5">
    <source>
        <dbReference type="Proteomes" id="UP000320239"/>
    </source>
</evidence>
<evidence type="ECO:0000259" key="2">
    <source>
        <dbReference type="Pfam" id="PF01408"/>
    </source>
</evidence>
<dbReference type="PANTHER" id="PTHR43377">
    <property type="entry name" value="BILIVERDIN REDUCTASE A"/>
    <property type="match status" value="1"/>
</dbReference>
<dbReference type="Gene3D" id="3.30.360.10">
    <property type="entry name" value="Dihydrodipicolinate Reductase, domain 2"/>
    <property type="match status" value="1"/>
</dbReference>
<dbReference type="PANTHER" id="PTHR43377:SF2">
    <property type="entry name" value="BINDING ROSSMANN FOLD OXIDOREDUCTASE, PUTATIVE (AFU_ORTHOLOGUE AFUA_4G00560)-RELATED"/>
    <property type="match status" value="1"/>
</dbReference>
<name>A0A561WPI6_ACTTI</name>
<comment type="caution">
    <text evidence="4">The sequence shown here is derived from an EMBL/GenBank/DDBJ whole genome shotgun (WGS) entry which is preliminary data.</text>
</comment>
<gene>
    <name evidence="4" type="ORF">FHX34_101739</name>
</gene>
<dbReference type="OrthoDB" id="103047at2"/>
<dbReference type="InterPro" id="IPR004104">
    <property type="entry name" value="Gfo/Idh/MocA-like_OxRdtase_C"/>
</dbReference>
<dbReference type="AlphaFoldDB" id="A0A561WPI6"/>
<feature type="domain" description="Gfo/Idh/MocA-like oxidoreductase N-terminal" evidence="2">
    <location>
        <begin position="7"/>
        <end position="126"/>
    </location>
</feature>
<sequence length="427" mass="45489">MTESVVSVAVVGAGHRGTMYARVAAETGRARVVAVAEPDDGRRERFAAEFGLPAERIHRDWTELLDRPRVADAVIVATQDQLHEAPAVALLGQGYDMLLEKPMAPTEEAARRIVRAAVAGGGIFGVCHVLRYTPYTAMVRELIRDGALGDVVNVQHLEPVGWWHHAHSYVRGHWRSETGSGPMLLTKSCHDVDWIMHMVGDDVARVSSFGGLHHFRPDRQPDGAADRCLDCAVEGSCPYSAKRLYLGCLGDPRRERWPLGPVTSDATEAGVLHALRTGPYGRCAYLCDNDVVDHQVVNFEFAGGATASLTMVAFSPSDGYRRTRIFGSHGSLEGDGRTLTVTDFRDGSQRVIPVPSGDGGTAAGGHGGGDAGLIDAFLTAVATRDQSALGSGAAASLDSHRVVWAAERARRTGTVVSVSPTALAPGG</sequence>
<dbReference type="Gene3D" id="3.40.50.720">
    <property type="entry name" value="NAD(P)-binding Rossmann-like Domain"/>
    <property type="match status" value="1"/>
</dbReference>
<dbReference type="EMBL" id="VIWY01000001">
    <property type="protein sequence ID" value="TWG25767.1"/>
    <property type="molecule type" value="Genomic_DNA"/>
</dbReference>
<accession>A0A561WPI6</accession>
<dbReference type="Pfam" id="PF02894">
    <property type="entry name" value="GFO_IDH_MocA_C"/>
    <property type="match status" value="1"/>
</dbReference>
<dbReference type="SUPFAM" id="SSF51735">
    <property type="entry name" value="NAD(P)-binding Rossmann-fold domains"/>
    <property type="match status" value="1"/>
</dbReference>
<dbReference type="RefSeq" id="WP_122981235.1">
    <property type="nucleotide sequence ID" value="NZ_BOMX01000015.1"/>
</dbReference>
<dbReference type="SUPFAM" id="SSF55347">
    <property type="entry name" value="Glyceraldehyde-3-phosphate dehydrogenase-like, C-terminal domain"/>
    <property type="match status" value="1"/>
</dbReference>